<feature type="binding site" description="axial binding residue" evidence="10">
    <location>
        <position position="127"/>
    </location>
    <ligand>
        <name>heme</name>
        <dbReference type="ChEBI" id="CHEBI:30413"/>
    </ligand>
    <ligandPart>
        <name>Fe</name>
        <dbReference type="ChEBI" id="CHEBI:18248"/>
    </ligandPart>
</feature>
<evidence type="ECO:0000256" key="3">
    <source>
        <dbReference type="ARBA" id="ARBA00022692"/>
    </source>
</evidence>
<evidence type="ECO:0000256" key="10">
    <source>
        <dbReference type="HAMAP-Rule" id="MF_01959"/>
    </source>
</evidence>
<evidence type="ECO:0000256" key="1">
    <source>
        <dbReference type="ARBA" id="ARBA00004370"/>
    </source>
</evidence>
<proteinExistence type="inferred from homology"/>
<keyword evidence="5 10" id="KW-0201">Cytochrome c-type biogenesis</keyword>
<keyword evidence="2 10" id="KW-0349">Heme</keyword>
<sequence length="159" mass="17150">MTPRQRRLGMLLAALACAGVALALVLNAFRSNLVFFFSPSQVAAHEAPAARSFRLGGLVAPGSIRREGDGMTIRFIVTDKAREVPVLYRGLLPDLFREGKGVVARGTLDGSGTFIASEVLAKHDENYMPPEAADALKQAEQVNRRMASQLAEGERGAQR</sequence>
<feature type="topological domain" description="Extracellular" evidence="10">
    <location>
        <begin position="29"/>
        <end position="159"/>
    </location>
</feature>
<evidence type="ECO:0000313" key="12">
    <source>
        <dbReference type="Proteomes" id="UP000672657"/>
    </source>
</evidence>
<comment type="similarity">
    <text evidence="10">Belongs to the CcmE/CycJ family.</text>
</comment>
<feature type="binding site" description="covalent" evidence="10">
    <location>
        <position position="123"/>
    </location>
    <ligand>
        <name>heme</name>
        <dbReference type="ChEBI" id="CHEBI:30413"/>
    </ligand>
</feature>
<keyword evidence="9 10" id="KW-0472">Membrane</keyword>
<reference evidence="11 12" key="1">
    <citation type="submission" date="2021-03" db="EMBL/GenBank/DDBJ databases">
        <authorList>
            <person name="Peeters C."/>
        </authorList>
    </citation>
    <scope>NUCLEOTIDE SEQUENCE [LARGE SCALE GENOMIC DNA]</scope>
    <source>
        <strain evidence="11 12">LMG 26411</strain>
    </source>
</reference>
<evidence type="ECO:0000256" key="4">
    <source>
        <dbReference type="ARBA" id="ARBA00022723"/>
    </source>
</evidence>
<protein>
    <recommendedName>
        <fullName evidence="10">Cytochrome c-type biogenesis protein CcmE</fullName>
    </recommendedName>
    <alternativeName>
        <fullName evidence="10">Cytochrome c maturation protein E</fullName>
    </alternativeName>
    <alternativeName>
        <fullName evidence="10">Heme chaperone CcmE</fullName>
    </alternativeName>
</protein>
<dbReference type="InterPro" id="IPR036127">
    <property type="entry name" value="CcmE-like_sf"/>
</dbReference>
<keyword evidence="12" id="KW-1185">Reference proteome</keyword>
<dbReference type="NCBIfam" id="NF009727">
    <property type="entry name" value="PRK13254.1-1"/>
    <property type="match status" value="1"/>
</dbReference>
<keyword evidence="3 10" id="KW-0812">Transmembrane</keyword>
<evidence type="ECO:0000256" key="7">
    <source>
        <dbReference type="ARBA" id="ARBA00022989"/>
    </source>
</evidence>
<comment type="caution">
    <text evidence="11">The sequence shown here is derived from an EMBL/GenBank/DDBJ whole genome shotgun (WGS) entry which is preliminary data.</text>
</comment>
<dbReference type="NCBIfam" id="NF009729">
    <property type="entry name" value="PRK13254.1-3"/>
    <property type="match status" value="1"/>
</dbReference>
<dbReference type="Proteomes" id="UP000672657">
    <property type="component" value="Unassembled WGS sequence"/>
</dbReference>
<dbReference type="InterPro" id="IPR012340">
    <property type="entry name" value="NA-bd_OB-fold"/>
</dbReference>
<dbReference type="HAMAP" id="MF_01959">
    <property type="entry name" value="CcmE"/>
    <property type="match status" value="1"/>
</dbReference>
<evidence type="ECO:0000256" key="9">
    <source>
        <dbReference type="ARBA" id="ARBA00023136"/>
    </source>
</evidence>
<keyword evidence="6 10" id="KW-0735">Signal-anchor</keyword>
<accession>A0ABM8TI33</accession>
<dbReference type="InterPro" id="IPR004329">
    <property type="entry name" value="CcmE"/>
</dbReference>
<dbReference type="PANTHER" id="PTHR34128">
    <property type="entry name" value="CYTOCHROME C-TYPE BIOGENESIS PROTEIN CCME HOMOLOG, MITOCHONDRIAL"/>
    <property type="match status" value="1"/>
</dbReference>
<comment type="function">
    <text evidence="10">Heme chaperone required for the biogenesis of c-type cytochromes. Transiently binds heme delivered by CcmC and transfers the heme to apo-cytochromes in a process facilitated by CcmF and CcmH.</text>
</comment>
<evidence type="ECO:0000256" key="8">
    <source>
        <dbReference type="ARBA" id="ARBA00023004"/>
    </source>
</evidence>
<dbReference type="Pfam" id="PF03100">
    <property type="entry name" value="CcmE"/>
    <property type="match status" value="1"/>
</dbReference>
<comment type="subcellular location">
    <subcellularLocation>
        <location evidence="10">Cell membrane</location>
        <topology evidence="10">Single-pass type II membrane protein</topology>
    </subcellularLocation>
    <subcellularLocation>
        <location evidence="1">Membrane</location>
    </subcellularLocation>
</comment>
<keyword evidence="10" id="KW-1003">Cell membrane</keyword>
<dbReference type="NCBIfam" id="NF009731">
    <property type="entry name" value="PRK13254.1-5"/>
    <property type="match status" value="1"/>
</dbReference>
<dbReference type="EMBL" id="CAJPVI010000017">
    <property type="protein sequence ID" value="CAG2147116.1"/>
    <property type="molecule type" value="Genomic_DNA"/>
</dbReference>
<name>A0ABM8TI33_9BURK</name>
<keyword evidence="4 10" id="KW-0479">Metal-binding</keyword>
<keyword evidence="7 10" id="KW-1133">Transmembrane helix</keyword>
<gene>
    <name evidence="10 11" type="primary">ccmE</name>
    <name evidence="10" type="synonym">cycJ</name>
    <name evidence="11" type="ORF">LMG26411_03078</name>
</gene>
<dbReference type="PANTHER" id="PTHR34128:SF2">
    <property type="entry name" value="CYTOCHROME C-TYPE BIOGENESIS PROTEIN CCME HOMOLOG, MITOCHONDRIAL"/>
    <property type="match status" value="1"/>
</dbReference>
<feature type="topological domain" description="Cytoplasmic" evidence="10">
    <location>
        <begin position="1"/>
        <end position="7"/>
    </location>
</feature>
<keyword evidence="8 10" id="KW-0408">Iron</keyword>
<dbReference type="Gene3D" id="2.40.50.140">
    <property type="entry name" value="Nucleic acid-binding proteins"/>
    <property type="match status" value="1"/>
</dbReference>
<evidence type="ECO:0000256" key="5">
    <source>
        <dbReference type="ARBA" id="ARBA00022748"/>
    </source>
</evidence>
<evidence type="ECO:0000256" key="2">
    <source>
        <dbReference type="ARBA" id="ARBA00022617"/>
    </source>
</evidence>
<dbReference type="SUPFAM" id="SSF82093">
    <property type="entry name" value="Heme chaperone CcmE"/>
    <property type="match status" value="1"/>
</dbReference>
<dbReference type="RefSeq" id="WP_211954126.1">
    <property type="nucleotide sequence ID" value="NZ_CAJPVI010000017.1"/>
</dbReference>
<evidence type="ECO:0000256" key="6">
    <source>
        <dbReference type="ARBA" id="ARBA00022968"/>
    </source>
</evidence>
<organism evidence="11 12">
    <name type="scientific">Cupriavidus numazuensis</name>
    <dbReference type="NCBI Taxonomy" id="221992"/>
    <lineage>
        <taxon>Bacteria</taxon>
        <taxon>Pseudomonadati</taxon>
        <taxon>Pseudomonadota</taxon>
        <taxon>Betaproteobacteria</taxon>
        <taxon>Burkholderiales</taxon>
        <taxon>Burkholderiaceae</taxon>
        <taxon>Cupriavidus</taxon>
    </lineage>
</organism>
<evidence type="ECO:0000313" key="11">
    <source>
        <dbReference type="EMBL" id="CAG2147116.1"/>
    </source>
</evidence>